<dbReference type="GO" id="GO:0030246">
    <property type="term" value="F:carbohydrate binding"/>
    <property type="evidence" value="ECO:0007669"/>
    <property type="project" value="InterPro"/>
</dbReference>
<dbReference type="PANTHER" id="PTHR22762:SF166">
    <property type="entry name" value="ALPHA-GLUCOSIDASE"/>
    <property type="match status" value="1"/>
</dbReference>
<dbReference type="InterPro" id="IPR025887">
    <property type="entry name" value="Glyco_hydro_31_N_dom"/>
</dbReference>
<evidence type="ECO:0000259" key="9">
    <source>
        <dbReference type="Pfam" id="PF21365"/>
    </source>
</evidence>
<feature type="domain" description="DUF5110" evidence="8">
    <location>
        <begin position="723"/>
        <end position="791"/>
    </location>
</feature>
<comment type="similarity">
    <text evidence="1 4">Belongs to the glycosyl hydrolase 31 family.</text>
</comment>
<dbReference type="GO" id="GO:0005975">
    <property type="term" value="P:carbohydrate metabolic process"/>
    <property type="evidence" value="ECO:0007669"/>
    <property type="project" value="InterPro"/>
</dbReference>
<dbReference type="CDD" id="cd14752">
    <property type="entry name" value="GH31_N"/>
    <property type="match status" value="1"/>
</dbReference>
<evidence type="ECO:0000256" key="2">
    <source>
        <dbReference type="ARBA" id="ARBA00022801"/>
    </source>
</evidence>
<dbReference type="PANTHER" id="PTHR22762">
    <property type="entry name" value="ALPHA-GLUCOSIDASE"/>
    <property type="match status" value="1"/>
</dbReference>
<feature type="domain" description="Glycosyl hydrolase family 31 C-terminal" evidence="9">
    <location>
        <begin position="620"/>
        <end position="707"/>
    </location>
</feature>
<evidence type="ECO:0000313" key="10">
    <source>
        <dbReference type="EMBL" id="TGA96742.1"/>
    </source>
</evidence>
<evidence type="ECO:0000256" key="5">
    <source>
        <dbReference type="SAM" id="SignalP"/>
    </source>
</evidence>
<feature type="domain" description="Glycoside hydrolase family 31 N-terminal" evidence="7">
    <location>
        <begin position="70"/>
        <end position="235"/>
    </location>
</feature>
<evidence type="ECO:0000256" key="4">
    <source>
        <dbReference type="RuleBase" id="RU361185"/>
    </source>
</evidence>
<dbReference type="Pfam" id="PF21365">
    <property type="entry name" value="Glyco_hydro_31_3rd"/>
    <property type="match status" value="1"/>
</dbReference>
<dbReference type="InterPro" id="IPR033403">
    <property type="entry name" value="DUF5110"/>
</dbReference>
<feature type="domain" description="Glycoside hydrolase family 31 TIM barrel" evidence="6">
    <location>
        <begin position="280"/>
        <end position="611"/>
    </location>
</feature>
<dbReference type="Proteomes" id="UP000298347">
    <property type="component" value="Unassembled WGS sequence"/>
</dbReference>
<dbReference type="Pfam" id="PF13802">
    <property type="entry name" value="Gal_mutarotas_2"/>
    <property type="match status" value="1"/>
</dbReference>
<evidence type="ECO:0000256" key="1">
    <source>
        <dbReference type="ARBA" id="ARBA00007806"/>
    </source>
</evidence>
<dbReference type="InterPro" id="IPR000322">
    <property type="entry name" value="Glyco_hydro_31_TIM"/>
</dbReference>
<dbReference type="AlphaFoldDB" id="A0A4Z0GLR3"/>
<accession>A0A4Z0GLR3</accession>
<dbReference type="InterPro" id="IPR011013">
    <property type="entry name" value="Gal_mutarotase_sf_dom"/>
</dbReference>
<dbReference type="GO" id="GO:0004553">
    <property type="term" value="F:hydrolase activity, hydrolyzing O-glycosyl compounds"/>
    <property type="evidence" value="ECO:0007669"/>
    <property type="project" value="InterPro"/>
</dbReference>
<evidence type="ECO:0000259" key="7">
    <source>
        <dbReference type="Pfam" id="PF13802"/>
    </source>
</evidence>
<dbReference type="SUPFAM" id="SSF74650">
    <property type="entry name" value="Galactose mutarotase-like"/>
    <property type="match status" value="1"/>
</dbReference>
<dbReference type="Gene3D" id="2.60.40.1180">
    <property type="entry name" value="Golgi alpha-mannosidase II"/>
    <property type="match status" value="2"/>
</dbReference>
<keyword evidence="11" id="KW-1185">Reference proteome</keyword>
<dbReference type="RefSeq" id="WP_135349510.1">
    <property type="nucleotide sequence ID" value="NZ_SRJD01000020.1"/>
</dbReference>
<dbReference type="OrthoDB" id="176168at2"/>
<evidence type="ECO:0000256" key="3">
    <source>
        <dbReference type="ARBA" id="ARBA00023295"/>
    </source>
</evidence>
<proteinExistence type="inferred from homology"/>
<dbReference type="SUPFAM" id="SSF51011">
    <property type="entry name" value="Glycosyl hydrolase domain"/>
    <property type="match status" value="1"/>
</dbReference>
<dbReference type="InterPro" id="IPR017853">
    <property type="entry name" value="GH"/>
</dbReference>
<name>A0A4Z0GLR3_9BACL</name>
<reference evidence="10 11" key="1">
    <citation type="journal article" date="2015" name="Int. J. Syst. Evol. Microbiol.">
        <title>Sporolactobacillus shoreae sp. nov. and Sporolactobacillus spathodeae sp. nov., two spore-forming lactic acid bacteria isolated from tree barks in Thailand.</title>
        <authorList>
            <person name="Thamacharoensuk T."/>
            <person name="Kitahara M."/>
            <person name="Ohkuma M."/>
            <person name="Thongchul N."/>
            <person name="Tanasupawat S."/>
        </authorList>
    </citation>
    <scope>NUCLEOTIDE SEQUENCE [LARGE SCALE GENOMIC DNA]</scope>
    <source>
        <strain evidence="10 11">BK92</strain>
    </source>
</reference>
<organism evidence="10 11">
    <name type="scientific">Sporolactobacillus shoreae</name>
    <dbReference type="NCBI Taxonomy" id="1465501"/>
    <lineage>
        <taxon>Bacteria</taxon>
        <taxon>Bacillati</taxon>
        <taxon>Bacillota</taxon>
        <taxon>Bacilli</taxon>
        <taxon>Bacillales</taxon>
        <taxon>Sporolactobacillaceae</taxon>
        <taxon>Sporolactobacillus</taxon>
    </lineage>
</organism>
<dbReference type="Gene3D" id="3.20.20.80">
    <property type="entry name" value="Glycosidases"/>
    <property type="match status" value="1"/>
</dbReference>
<comment type="caution">
    <text evidence="10">The sequence shown here is derived from an EMBL/GenBank/DDBJ whole genome shotgun (WGS) entry which is preliminary data.</text>
</comment>
<keyword evidence="3 4" id="KW-0326">Glycosidase</keyword>
<sequence>MSLMKPNIKILVSIILALLITFSSAFSSAFAAAPQETPLNENNLETLYVNGAQKTSDGVKFDLGKYDGYIHLLSKDMIKVSVLPKGTAETDSPAIAKKDWKAPEFSTKENQNVYSLKTTDITVDISEKPFGVKILDKYGKVINEDYSKNGSSVGYENGKPYFFKKTDSSENFYGFGEQTGSTLNKRGKSMGMWNSDSYGYNNSTKYVYTTIPFFIGLKNGNAYGILFDNPYHSYYNMANESNDYYYIYADGGPLTYYFMNGPSISHVLDQYTELTGKINLPPEWALGLQQSAWAYTPEQLVNVTQTYRNKGIPLDTMNFDIDYMNGYRMFTFNDAYKQAFDTVKSTPGMHTVVINDPGIKQDTNYSVFNEGTANDYWVKNADGTPYIGPVWAGDSAFPNFLSSNVRNWWSSNIATSLLNEGVDGIWNDMNEPAVFNDDQGLGHTLPSDSYGVDDQGNKVLAPAFHNMYGGLEDEASYNAWTTPGSNNSNKRPFVLSRDMYAGTQRYAAVWTGDSLSDWEHLQMSIPMNTNIGLSGQAFVGNDIGGFGNEATPELFARWIETGAFLPFSRIHYDQWSDRNYHQEPWSFGPEVESISKKYIDLRYQLLPYLYNAFHEASVNGTPVEQPLVYQFQKDPGTYNIDDQYMFGDSLMIAPVVTQGATSRSVYLPKGATWINYWDQKEYTGGQTITVDAPLDYMPIFVKKDSIIPTREVQQYTGQDKLTNLTLDTYLNHDASYSFYEDDGSTLNHNKGQYNVTDLNVSKKGNHIEFSQDKKVQKYDSALQSYTLKLHNAQDPKKVKAANTTYKKAGSLDDLSKQENGYYFDSNSGVLYVKIPVNEKGKVFIR</sequence>
<feature type="signal peptide" evidence="5">
    <location>
        <begin position="1"/>
        <end position="31"/>
    </location>
</feature>
<keyword evidence="5" id="KW-0732">Signal</keyword>
<evidence type="ECO:0000313" key="11">
    <source>
        <dbReference type="Proteomes" id="UP000298347"/>
    </source>
</evidence>
<dbReference type="EMBL" id="SRJD01000020">
    <property type="protein sequence ID" value="TGA96742.1"/>
    <property type="molecule type" value="Genomic_DNA"/>
</dbReference>
<keyword evidence="2 4" id="KW-0378">Hydrolase</keyword>
<dbReference type="SUPFAM" id="SSF51445">
    <property type="entry name" value="(Trans)glycosidases"/>
    <property type="match status" value="1"/>
</dbReference>
<evidence type="ECO:0000259" key="8">
    <source>
        <dbReference type="Pfam" id="PF17137"/>
    </source>
</evidence>
<dbReference type="Gene3D" id="2.60.40.1760">
    <property type="entry name" value="glycosyl hydrolase (family 31)"/>
    <property type="match status" value="1"/>
</dbReference>
<protein>
    <submittedName>
        <fullName evidence="10">DUF4968 domain-containing protein</fullName>
    </submittedName>
</protein>
<dbReference type="InterPro" id="IPR048395">
    <property type="entry name" value="Glyco_hydro_31_C"/>
</dbReference>
<dbReference type="CDD" id="cd06604">
    <property type="entry name" value="GH31_glucosidase_II_MalA"/>
    <property type="match status" value="1"/>
</dbReference>
<dbReference type="InterPro" id="IPR013780">
    <property type="entry name" value="Glyco_hydro_b"/>
</dbReference>
<gene>
    <name evidence="10" type="ORF">E4665_14505</name>
</gene>
<dbReference type="Pfam" id="PF01055">
    <property type="entry name" value="Glyco_hydro_31_2nd"/>
    <property type="match status" value="1"/>
</dbReference>
<dbReference type="InterPro" id="IPR030458">
    <property type="entry name" value="Glyco_hydro_31_AS"/>
</dbReference>
<feature type="chain" id="PRO_5021397731" evidence="5">
    <location>
        <begin position="32"/>
        <end position="845"/>
    </location>
</feature>
<dbReference type="Pfam" id="PF17137">
    <property type="entry name" value="DUF5110"/>
    <property type="match status" value="1"/>
</dbReference>
<evidence type="ECO:0000259" key="6">
    <source>
        <dbReference type="Pfam" id="PF01055"/>
    </source>
</evidence>
<dbReference type="PROSITE" id="PS00129">
    <property type="entry name" value="GLYCOSYL_HYDROL_F31_1"/>
    <property type="match status" value="1"/>
</dbReference>